<protein>
    <submittedName>
        <fullName evidence="2">Uncharacterized protein</fullName>
    </submittedName>
</protein>
<gene>
    <name evidence="2" type="ORF">ACFPIB_01005</name>
</gene>
<reference evidence="3" key="1">
    <citation type="journal article" date="2019" name="Int. J. Syst. Evol. Microbiol.">
        <title>The Global Catalogue of Microorganisms (GCM) 10K type strain sequencing project: providing services to taxonomists for standard genome sequencing and annotation.</title>
        <authorList>
            <consortium name="The Broad Institute Genomics Platform"/>
            <consortium name="The Broad Institute Genome Sequencing Center for Infectious Disease"/>
            <person name="Wu L."/>
            <person name="Ma J."/>
        </authorList>
    </citation>
    <scope>NUCLEOTIDE SEQUENCE [LARGE SCALE GENOMIC DNA]</scope>
    <source>
        <strain evidence="3">KACC 12602</strain>
    </source>
</reference>
<dbReference type="Proteomes" id="UP001596161">
    <property type="component" value="Unassembled WGS sequence"/>
</dbReference>
<accession>A0ABW0E830</accession>
<keyword evidence="3" id="KW-1185">Reference proteome</keyword>
<keyword evidence="1" id="KW-1133">Transmembrane helix</keyword>
<evidence type="ECO:0000313" key="3">
    <source>
        <dbReference type="Proteomes" id="UP001596161"/>
    </source>
</evidence>
<organism evidence="2 3">
    <name type="scientific">Adhaeribacter terreus</name>
    <dbReference type="NCBI Taxonomy" id="529703"/>
    <lineage>
        <taxon>Bacteria</taxon>
        <taxon>Pseudomonadati</taxon>
        <taxon>Bacteroidota</taxon>
        <taxon>Cytophagia</taxon>
        <taxon>Cytophagales</taxon>
        <taxon>Hymenobacteraceae</taxon>
        <taxon>Adhaeribacter</taxon>
    </lineage>
</organism>
<proteinExistence type="predicted"/>
<dbReference type="EMBL" id="JBHSKT010000001">
    <property type="protein sequence ID" value="MFC5269166.1"/>
    <property type="molecule type" value="Genomic_DNA"/>
</dbReference>
<keyword evidence="1" id="KW-0472">Membrane</keyword>
<sequence length="199" mass="21838">MPTKQAFEEQFRERFETLEEAPPAFAWNKIRQEITPPAAVKPEAKPVKFKWLMPGSVIAVISVALLFLLKYNKAIENQQISHAKEYALQAEAEELQEPITEIAPVVPQPEVKAAEKPAFKAYQAKAGKVTQPATDFVKKRYLNGGEKSAETEILKAEAPKKKLNATKVVYVVTVDPKSASVEKFSTSVPDSAAAAGTAN</sequence>
<evidence type="ECO:0000313" key="2">
    <source>
        <dbReference type="EMBL" id="MFC5269166.1"/>
    </source>
</evidence>
<keyword evidence="1" id="KW-0812">Transmembrane</keyword>
<feature type="transmembrane region" description="Helical" evidence="1">
    <location>
        <begin position="51"/>
        <end position="69"/>
    </location>
</feature>
<evidence type="ECO:0000256" key="1">
    <source>
        <dbReference type="SAM" id="Phobius"/>
    </source>
</evidence>
<name>A0ABW0E830_9BACT</name>
<dbReference type="RefSeq" id="WP_378015550.1">
    <property type="nucleotide sequence ID" value="NZ_JBHSKT010000001.1"/>
</dbReference>
<comment type="caution">
    <text evidence="2">The sequence shown here is derived from an EMBL/GenBank/DDBJ whole genome shotgun (WGS) entry which is preliminary data.</text>
</comment>